<dbReference type="EMBL" id="JBHLWQ010000013">
    <property type="protein sequence ID" value="MFC0198989.1"/>
    <property type="molecule type" value="Genomic_DNA"/>
</dbReference>
<organism evidence="1 2">
    <name type="scientific">Paracoccus rhizosphaerae</name>
    <dbReference type="NCBI Taxonomy" id="1133347"/>
    <lineage>
        <taxon>Bacteria</taxon>
        <taxon>Pseudomonadati</taxon>
        <taxon>Pseudomonadota</taxon>
        <taxon>Alphaproteobacteria</taxon>
        <taxon>Rhodobacterales</taxon>
        <taxon>Paracoccaceae</taxon>
        <taxon>Paracoccus</taxon>
    </lineage>
</organism>
<dbReference type="Pfam" id="PF00300">
    <property type="entry name" value="His_Phos_1"/>
    <property type="match status" value="1"/>
</dbReference>
<accession>A0ABV6CE35</accession>
<dbReference type="InterPro" id="IPR029033">
    <property type="entry name" value="His_PPase_superfam"/>
</dbReference>
<dbReference type="SUPFAM" id="SSF53254">
    <property type="entry name" value="Phosphoglycerate mutase-like"/>
    <property type="match status" value="1"/>
</dbReference>
<comment type="caution">
    <text evidence="1">The sequence shown here is derived from an EMBL/GenBank/DDBJ whole genome shotgun (WGS) entry which is preliminary data.</text>
</comment>
<name>A0ABV6CE35_9RHOB</name>
<reference evidence="1 2" key="1">
    <citation type="submission" date="2024-09" db="EMBL/GenBank/DDBJ databases">
        <authorList>
            <person name="Sun Q."/>
            <person name="Mori K."/>
        </authorList>
    </citation>
    <scope>NUCLEOTIDE SEQUENCE [LARGE SCALE GENOMIC DNA]</scope>
    <source>
        <strain evidence="1 2">CCM 7904</strain>
    </source>
</reference>
<keyword evidence="2" id="KW-1185">Reference proteome</keyword>
<dbReference type="SMART" id="SM00855">
    <property type="entry name" value="PGAM"/>
    <property type="match status" value="1"/>
</dbReference>
<evidence type="ECO:0000313" key="2">
    <source>
        <dbReference type="Proteomes" id="UP001589795"/>
    </source>
</evidence>
<protein>
    <submittedName>
        <fullName evidence="1">Histidine phosphatase family protein</fullName>
    </submittedName>
</protein>
<evidence type="ECO:0000313" key="1">
    <source>
        <dbReference type="EMBL" id="MFC0198989.1"/>
    </source>
</evidence>
<dbReference type="Gene3D" id="3.40.50.1240">
    <property type="entry name" value="Phosphoglycerate mutase-like"/>
    <property type="match status" value="1"/>
</dbReference>
<dbReference type="RefSeq" id="WP_378925798.1">
    <property type="nucleotide sequence ID" value="NZ_JBHLWQ010000013.1"/>
</dbReference>
<sequence length="194" mass="21213">MIAKKSPNLTDKASMRLTILRHAPCIPDGRMVGRRDVAADCGDFPALERQRGRIGAPSQVIASPALRCRQTAKALGLSPDRFEPLLWEQDFGRWEDLAPDRLPDLGRLTPAQLARHRPEKGESFDDMAARVIPVLRSLDRDSLLIAHAGTVRAALSMVVGPAALSFAVAPLSLTILSRHDDDWAVEAVNIRGDL</sequence>
<proteinExistence type="predicted"/>
<dbReference type="Proteomes" id="UP001589795">
    <property type="component" value="Unassembled WGS sequence"/>
</dbReference>
<gene>
    <name evidence="1" type="ORF">ACFFIZ_01150</name>
</gene>
<dbReference type="InterPro" id="IPR013078">
    <property type="entry name" value="His_Pase_superF_clade-1"/>
</dbReference>